<dbReference type="EMBL" id="ABVR01000042">
    <property type="protein sequence ID" value="EEG88648.1"/>
    <property type="molecule type" value="Genomic_DNA"/>
</dbReference>
<evidence type="ECO:0000313" key="3">
    <source>
        <dbReference type="Proteomes" id="UP000003793"/>
    </source>
</evidence>
<dbReference type="PANTHER" id="PTHR42887:SF2">
    <property type="entry name" value="OS12G0638800 PROTEIN"/>
    <property type="match status" value="1"/>
</dbReference>
<dbReference type="Proteomes" id="UP000003793">
    <property type="component" value="Unassembled WGS sequence"/>
</dbReference>
<gene>
    <name evidence="2" type="ORF">COPCOM_02738</name>
</gene>
<dbReference type="AlphaFoldDB" id="C0BC47"/>
<dbReference type="Pfam" id="PF03486">
    <property type="entry name" value="HI0933_like"/>
    <property type="match status" value="1"/>
</dbReference>
<comment type="caution">
    <text evidence="2">The sequence shown here is derived from an EMBL/GenBank/DDBJ whole genome shotgun (WGS) entry which is preliminary data.</text>
</comment>
<name>C0BC47_9FIRM</name>
<reference evidence="2 3" key="2">
    <citation type="submission" date="2009-03" db="EMBL/GenBank/DDBJ databases">
        <title>Draft genome sequence of Coprococcus comes (ATCC 27758).</title>
        <authorList>
            <person name="Sudarsanam P."/>
            <person name="Ley R."/>
            <person name="Guruge J."/>
            <person name="Turnbaugh P.J."/>
            <person name="Mahowald M."/>
            <person name="Liep D."/>
            <person name="Gordon J."/>
        </authorList>
    </citation>
    <scope>NUCLEOTIDE SEQUENCE [LARGE SCALE GENOMIC DNA]</scope>
    <source>
        <strain evidence="2 3">ATCC 27758</strain>
    </source>
</reference>
<evidence type="ECO:0000313" key="2">
    <source>
        <dbReference type="EMBL" id="EEG88648.1"/>
    </source>
</evidence>
<sequence length="85" mass="9177">MKKRVIIIGGGAAGSMAAHTAAQNGADVLLLEQNEIIGRKILSTGNGRCNFTNRFQDSSCYRSDNSGFAWKSIGKFSEPETTSFF</sequence>
<dbReference type="InterPro" id="IPR057661">
    <property type="entry name" value="RsdA/BaiN/AoA(So)_Rossmann"/>
</dbReference>
<dbReference type="PANTHER" id="PTHR42887">
    <property type="entry name" value="OS12G0638800 PROTEIN"/>
    <property type="match status" value="1"/>
</dbReference>
<proteinExistence type="predicted"/>
<dbReference type="InterPro" id="IPR004792">
    <property type="entry name" value="BaiN-like"/>
</dbReference>
<dbReference type="InterPro" id="IPR036188">
    <property type="entry name" value="FAD/NAD-bd_sf"/>
</dbReference>
<dbReference type="HOGENOM" id="CLU_080728_3_1_9"/>
<evidence type="ECO:0000259" key="1">
    <source>
        <dbReference type="Pfam" id="PF03486"/>
    </source>
</evidence>
<organism evidence="2 3">
    <name type="scientific">Coprococcus comes ATCC 27758</name>
    <dbReference type="NCBI Taxonomy" id="470146"/>
    <lineage>
        <taxon>Bacteria</taxon>
        <taxon>Bacillati</taxon>
        <taxon>Bacillota</taxon>
        <taxon>Clostridia</taxon>
        <taxon>Lachnospirales</taxon>
        <taxon>Lachnospiraceae</taxon>
        <taxon>Coprococcus</taxon>
    </lineage>
</organism>
<reference evidence="2 3" key="1">
    <citation type="submission" date="2009-02" db="EMBL/GenBank/DDBJ databases">
        <authorList>
            <person name="Fulton L."/>
            <person name="Clifton S."/>
            <person name="Fulton B."/>
            <person name="Xu J."/>
            <person name="Minx P."/>
            <person name="Pepin K.H."/>
            <person name="Johnson M."/>
            <person name="Bhonagiri V."/>
            <person name="Nash W.E."/>
            <person name="Mardis E.R."/>
            <person name="Wilson R.K."/>
        </authorList>
    </citation>
    <scope>NUCLEOTIDE SEQUENCE [LARGE SCALE GENOMIC DNA]</scope>
    <source>
        <strain evidence="2 3">ATCC 27758</strain>
    </source>
</reference>
<protein>
    <recommendedName>
        <fullName evidence="1">RsdA/BaiN/AoA(So)-like Rossmann fold-like domain-containing protein</fullName>
    </recommendedName>
</protein>
<feature type="domain" description="RsdA/BaiN/AoA(So)-like Rossmann fold-like" evidence="1">
    <location>
        <begin position="4"/>
        <end position="85"/>
    </location>
</feature>
<accession>C0BC47</accession>
<dbReference type="Gene3D" id="3.50.50.60">
    <property type="entry name" value="FAD/NAD(P)-binding domain"/>
    <property type="match status" value="1"/>
</dbReference>
<dbReference type="SUPFAM" id="SSF51905">
    <property type="entry name" value="FAD/NAD(P)-binding domain"/>
    <property type="match status" value="1"/>
</dbReference>